<evidence type="ECO:0000256" key="1">
    <source>
        <dbReference type="SAM" id="MobiDB-lite"/>
    </source>
</evidence>
<sequence>MTWLTLWLKKIILLVLLAAFLDLVLPNTSLQRYVKMVMGLIILMTIISPVFALFQLSQDDLALKLDQYQQEMNRPSDAEWKRIAEKLAGQQDRQISAYVHSQVEASIRTRLKEHYGVEAAAIKVIFTEGESAETKLERIEISLGTERRSEADTAVIKPIEPVRIEIDSRSAETASDRPVTAQTKDPLSRRIASDVAEQWGIEADRVLVSREENGGEKQ</sequence>
<reference evidence="3" key="1">
    <citation type="submission" date="2022-06" db="EMBL/GenBank/DDBJ databases">
        <title>Genome sequencing of Brevibacillus sp. BB3-R1.</title>
        <authorList>
            <person name="Heo J."/>
            <person name="Lee D."/>
            <person name="Won M."/>
            <person name="Han B.-H."/>
            <person name="Hong S.-B."/>
            <person name="Kwon S.-W."/>
        </authorList>
    </citation>
    <scope>NUCLEOTIDE SEQUENCE</scope>
    <source>
        <strain evidence="3">BB3-R1</strain>
    </source>
</reference>
<keyword evidence="4" id="KW-1185">Reference proteome</keyword>
<dbReference type="InterPro" id="IPR014245">
    <property type="entry name" value="Spore_III_AF"/>
</dbReference>
<proteinExistence type="predicted"/>
<evidence type="ECO:0000313" key="4">
    <source>
        <dbReference type="Proteomes" id="UP001056500"/>
    </source>
</evidence>
<keyword evidence="2" id="KW-0812">Transmembrane</keyword>
<dbReference type="Proteomes" id="UP001056500">
    <property type="component" value="Chromosome"/>
</dbReference>
<dbReference type="Pfam" id="PF09581">
    <property type="entry name" value="Spore_III_AF"/>
    <property type="match status" value="1"/>
</dbReference>
<keyword evidence="2" id="KW-1133">Transmembrane helix</keyword>
<evidence type="ECO:0000313" key="3">
    <source>
        <dbReference type="EMBL" id="USG63648.1"/>
    </source>
</evidence>
<dbReference type="NCBIfam" id="TIGR02896">
    <property type="entry name" value="spore_III_AF"/>
    <property type="match status" value="1"/>
</dbReference>
<dbReference type="EMBL" id="CP098755">
    <property type="protein sequence ID" value="USG63648.1"/>
    <property type="molecule type" value="Genomic_DNA"/>
</dbReference>
<keyword evidence="2" id="KW-0472">Membrane</keyword>
<dbReference type="RefSeq" id="WP_251870729.1">
    <property type="nucleotide sequence ID" value="NZ_CP098755.1"/>
</dbReference>
<protein>
    <submittedName>
        <fullName evidence="3">Stage III sporulation protein AF</fullName>
    </submittedName>
</protein>
<organism evidence="3 4">
    <name type="scientific">Brevibacillus ruminantium</name>
    <dbReference type="NCBI Taxonomy" id="2950604"/>
    <lineage>
        <taxon>Bacteria</taxon>
        <taxon>Bacillati</taxon>
        <taxon>Bacillota</taxon>
        <taxon>Bacilli</taxon>
        <taxon>Bacillales</taxon>
        <taxon>Paenibacillaceae</taxon>
        <taxon>Brevibacillus</taxon>
    </lineage>
</organism>
<gene>
    <name evidence="3" type="primary">spoIIIAF</name>
    <name evidence="3" type="ORF">NDK47_15855</name>
</gene>
<feature type="transmembrane region" description="Helical" evidence="2">
    <location>
        <begin position="36"/>
        <end position="54"/>
    </location>
</feature>
<accession>A0ABY4W9B4</accession>
<feature type="region of interest" description="Disordered" evidence="1">
    <location>
        <begin position="168"/>
        <end position="188"/>
    </location>
</feature>
<evidence type="ECO:0000256" key="2">
    <source>
        <dbReference type="SAM" id="Phobius"/>
    </source>
</evidence>
<name>A0ABY4W9B4_9BACL</name>